<dbReference type="RefSeq" id="XP_003671555.1">
    <property type="nucleotide sequence ID" value="XM_003671507.1"/>
</dbReference>
<dbReference type="Proteomes" id="UP000000689">
    <property type="component" value="Chromosome 8"/>
</dbReference>
<dbReference type="PANTHER" id="PTHR48112:SF22">
    <property type="entry name" value="MITOCHONDRIAL TRANSCRIPTION FACTOR A, ISOFORM B"/>
    <property type="match status" value="1"/>
</dbReference>
<dbReference type="GO" id="GO:0003677">
    <property type="term" value="F:DNA binding"/>
    <property type="evidence" value="ECO:0007669"/>
    <property type="project" value="UniProtKB-UniRule"/>
</dbReference>
<proteinExistence type="predicted"/>
<evidence type="ECO:0000313" key="5">
    <source>
        <dbReference type="Proteomes" id="UP000000689"/>
    </source>
</evidence>
<evidence type="ECO:0000313" key="4">
    <source>
        <dbReference type="EMBL" id="CCD26312.1"/>
    </source>
</evidence>
<dbReference type="EMBL" id="HE580274">
    <property type="protein sequence ID" value="CCD26312.1"/>
    <property type="molecule type" value="Genomic_DNA"/>
</dbReference>
<dbReference type="InterPro" id="IPR036910">
    <property type="entry name" value="HMG_box_dom_sf"/>
</dbReference>
<evidence type="ECO:0000256" key="2">
    <source>
        <dbReference type="PROSITE-ProRule" id="PRU00267"/>
    </source>
</evidence>
<feature type="domain" description="HMG box" evidence="3">
    <location>
        <begin position="53"/>
        <end position="122"/>
    </location>
</feature>
<dbReference type="PROSITE" id="PS50118">
    <property type="entry name" value="HMG_BOX_2"/>
    <property type="match status" value="2"/>
</dbReference>
<dbReference type="SMART" id="SM00398">
    <property type="entry name" value="HMG"/>
    <property type="match status" value="2"/>
</dbReference>
<feature type="DNA-binding region" description="HMG box" evidence="2">
    <location>
        <begin position="53"/>
        <end position="122"/>
    </location>
</feature>
<dbReference type="SUPFAM" id="SSF47095">
    <property type="entry name" value="HMG-box"/>
    <property type="match status" value="2"/>
</dbReference>
<dbReference type="GO" id="GO:0005634">
    <property type="term" value="C:nucleus"/>
    <property type="evidence" value="ECO:0007669"/>
    <property type="project" value="UniProtKB-UniRule"/>
</dbReference>
<dbReference type="AlphaFoldDB" id="G0WEV1"/>
<feature type="domain" description="HMG box" evidence="3">
    <location>
        <begin position="127"/>
        <end position="193"/>
    </location>
</feature>
<keyword evidence="2" id="KW-0539">Nucleus</keyword>
<sequence length="193" mass="22443">MFRPILPRSIHNPLNFSTRSAVSARLFSSSIIVSEKQLTRNQLKNQLKKDNGVKRPMSAYLIYYTSVKDELIANSPAKSQMKILAQTASENWKNLSAEEKVPFEKEAEKQKENYRSVLKEIENQLPPKKPTPAYITFAQDIRESIVNEDPTLTFNEVSKITSEKWQQLDQTEKDKYLNDYKENLKKWESKNKA</sequence>
<dbReference type="OrthoDB" id="5550281at2759"/>
<dbReference type="Gene3D" id="1.10.30.10">
    <property type="entry name" value="High mobility group box domain"/>
    <property type="match status" value="2"/>
</dbReference>
<dbReference type="OMA" id="PHSANEV"/>
<dbReference type="eggNOG" id="KOG0381">
    <property type="taxonomic scope" value="Eukaryota"/>
</dbReference>
<dbReference type="InterPro" id="IPR009071">
    <property type="entry name" value="HMG_box_dom"/>
</dbReference>
<dbReference type="PANTHER" id="PTHR48112">
    <property type="entry name" value="HIGH MOBILITY GROUP PROTEIN DSP1"/>
    <property type="match status" value="1"/>
</dbReference>
<dbReference type="GeneID" id="11495843"/>
<accession>G0WEV1</accession>
<keyword evidence="1 2" id="KW-0238">DNA-binding</keyword>
<dbReference type="KEGG" id="ndi:NDAI_0H01380"/>
<reference evidence="4 5" key="1">
    <citation type="journal article" date="2011" name="Proc. Natl. Acad. Sci. U.S.A.">
        <title>Evolutionary erosion of yeast sex chromosomes by mating-type switching accidents.</title>
        <authorList>
            <person name="Gordon J.L."/>
            <person name="Armisen D."/>
            <person name="Proux-Wera E."/>
            <person name="Oheigeartaigh S.S."/>
            <person name="Byrne K.P."/>
            <person name="Wolfe K.H."/>
        </authorList>
    </citation>
    <scope>NUCLEOTIDE SEQUENCE [LARGE SCALE GENOMIC DNA]</scope>
    <source>
        <strain evidence="5">ATCC 10597 / BCRC 20456 / CBS 421 / NBRC 0211 / NRRL Y-12639</strain>
    </source>
</reference>
<dbReference type="InterPro" id="IPR050342">
    <property type="entry name" value="HMGB"/>
</dbReference>
<gene>
    <name evidence="4" type="primary">NDAI0H01380</name>
    <name evidence="4" type="ordered locus">NDAI_0H01380</name>
</gene>
<dbReference type="Pfam" id="PF00505">
    <property type="entry name" value="HMG_box"/>
    <property type="match status" value="2"/>
</dbReference>
<dbReference type="GO" id="GO:0006357">
    <property type="term" value="P:regulation of transcription by RNA polymerase II"/>
    <property type="evidence" value="ECO:0007669"/>
    <property type="project" value="TreeGrafter"/>
</dbReference>
<evidence type="ECO:0000259" key="3">
    <source>
        <dbReference type="PROSITE" id="PS50118"/>
    </source>
</evidence>
<dbReference type="CDD" id="cd22012">
    <property type="entry name" value="HMG-box_ABF2_IXR1-like_rpt2"/>
    <property type="match status" value="1"/>
</dbReference>
<protein>
    <recommendedName>
        <fullName evidence="3">HMG box domain-containing protein</fullName>
    </recommendedName>
</protein>
<organism evidence="4 5">
    <name type="scientific">Naumovozyma dairenensis (strain ATCC 10597 / BCRC 20456 / CBS 421 / NBRC 0211 / NRRL Y-12639)</name>
    <name type="common">Saccharomyces dairenensis</name>
    <dbReference type="NCBI Taxonomy" id="1071378"/>
    <lineage>
        <taxon>Eukaryota</taxon>
        <taxon>Fungi</taxon>
        <taxon>Dikarya</taxon>
        <taxon>Ascomycota</taxon>
        <taxon>Saccharomycotina</taxon>
        <taxon>Saccharomycetes</taxon>
        <taxon>Saccharomycetales</taxon>
        <taxon>Saccharomycetaceae</taxon>
        <taxon>Naumovozyma</taxon>
    </lineage>
</organism>
<dbReference type="STRING" id="1071378.G0WEV1"/>
<evidence type="ECO:0000256" key="1">
    <source>
        <dbReference type="ARBA" id="ARBA00023125"/>
    </source>
</evidence>
<keyword evidence="5" id="KW-1185">Reference proteome</keyword>
<dbReference type="HOGENOM" id="CLU_082854_2_0_1"/>
<name>G0WEV1_NAUDC</name>
<feature type="DNA-binding region" description="HMG box" evidence="2">
    <location>
        <begin position="127"/>
        <end position="193"/>
    </location>
</feature>